<reference evidence="2" key="1">
    <citation type="submission" date="2016-11" db="UniProtKB">
        <authorList>
            <consortium name="WormBaseParasite"/>
        </authorList>
    </citation>
    <scope>IDENTIFICATION</scope>
    <source>
        <strain evidence="2">KR3021</strain>
    </source>
</reference>
<sequence length="610" mass="69991">MVNNRLREIPADCFKPLQGLLTLDLSGNNLVVEPDALALLQDLFHLSLKNNSIQYLTNVLTGLKKLNVLSLENNKLTIVDTRRLPNSLTDLFLRYNQIKFFHHTQEYLPNLVKLDLAFNEIEYVAAIPPNNYLPSTVQFVSLAANRIKNVQNNALLHLDALVSIDLRKNKISEVKEHTLKVNTKKERPSMKLWGNPLVCSCDVKWLIGSKNNDKATPNIFDSNSLICHHLLDNNRTMLLHEALDTQQILCNYDSYCVEGCDCCLKGTHCECLLTCPPGCKCLRSEEVTLRRRGENLMSCSSIRLDRTELLPNHLTELHLIESKWRERGINKLTNMKYLKVLNLSDSSIESLESLQLLKFPELEILDLRNNKIETLNETNYNNLGNIRQLNLGGNPLTHVNDVFINYATDKIDKIWLSGRDNEYGCSCKNKSNFQKWFEKESSQKKIQDYEKVECLMGDGKRVNFSRLLPSDSFDSLCLDNNKFTTTKPINVYKFEVTTEKSKSNVGGNQRSDGNKYDQEKVDKERVTDTLQVIEATTIINFKDKESGYMKVPLIPKKPHSNNHKPTSYAKTNFFIKRNTTRLPENNYTNTGDEEIPLNDFEYETTPKIQS</sequence>
<protein>
    <submittedName>
        <fullName evidence="2">Protein slit</fullName>
    </submittedName>
</protein>
<accession>A0AC35U865</accession>
<organism evidence="1 2">
    <name type="scientific">Rhabditophanes sp. KR3021</name>
    <dbReference type="NCBI Taxonomy" id="114890"/>
    <lineage>
        <taxon>Eukaryota</taxon>
        <taxon>Metazoa</taxon>
        <taxon>Ecdysozoa</taxon>
        <taxon>Nematoda</taxon>
        <taxon>Chromadorea</taxon>
        <taxon>Rhabditida</taxon>
        <taxon>Tylenchina</taxon>
        <taxon>Panagrolaimomorpha</taxon>
        <taxon>Strongyloidoidea</taxon>
        <taxon>Alloionematidae</taxon>
        <taxon>Rhabditophanes</taxon>
    </lineage>
</organism>
<name>A0AC35U865_9BILA</name>
<dbReference type="Proteomes" id="UP000095286">
    <property type="component" value="Unplaced"/>
</dbReference>
<evidence type="ECO:0000313" key="2">
    <source>
        <dbReference type="WBParaSite" id="RSKR_0000849100.1"/>
    </source>
</evidence>
<evidence type="ECO:0000313" key="1">
    <source>
        <dbReference type="Proteomes" id="UP000095286"/>
    </source>
</evidence>
<dbReference type="WBParaSite" id="RSKR_0000849100.1">
    <property type="protein sequence ID" value="RSKR_0000849100.1"/>
    <property type="gene ID" value="RSKR_0000849100"/>
</dbReference>
<proteinExistence type="predicted"/>